<dbReference type="EMBL" id="BMAU01021359">
    <property type="protein sequence ID" value="GFY21894.1"/>
    <property type="molecule type" value="Genomic_DNA"/>
</dbReference>
<keyword evidence="2" id="KW-1185">Reference proteome</keyword>
<proteinExistence type="predicted"/>
<comment type="caution">
    <text evidence="1">The sequence shown here is derived from an EMBL/GenBank/DDBJ whole genome shotgun (WGS) entry which is preliminary data.</text>
</comment>
<accession>A0A8X6VT27</accession>
<dbReference type="AlphaFoldDB" id="A0A8X6VT27"/>
<protein>
    <submittedName>
        <fullName evidence="1">Uncharacterized protein</fullName>
    </submittedName>
</protein>
<gene>
    <name evidence="1" type="ORF">TNCV_3295381</name>
</gene>
<evidence type="ECO:0000313" key="2">
    <source>
        <dbReference type="Proteomes" id="UP000887159"/>
    </source>
</evidence>
<dbReference type="Proteomes" id="UP000887159">
    <property type="component" value="Unassembled WGS sequence"/>
</dbReference>
<reference evidence="1" key="1">
    <citation type="submission" date="2020-08" db="EMBL/GenBank/DDBJ databases">
        <title>Multicomponent nature underlies the extraordinary mechanical properties of spider dragline silk.</title>
        <authorList>
            <person name="Kono N."/>
            <person name="Nakamura H."/>
            <person name="Mori M."/>
            <person name="Yoshida Y."/>
            <person name="Ohtoshi R."/>
            <person name="Malay A.D."/>
            <person name="Moran D.A.P."/>
            <person name="Tomita M."/>
            <person name="Numata K."/>
            <person name="Arakawa K."/>
        </authorList>
    </citation>
    <scope>NUCLEOTIDE SEQUENCE</scope>
</reference>
<organism evidence="1 2">
    <name type="scientific">Trichonephila clavipes</name>
    <name type="common">Golden silk orbweaver</name>
    <name type="synonym">Nephila clavipes</name>
    <dbReference type="NCBI Taxonomy" id="2585209"/>
    <lineage>
        <taxon>Eukaryota</taxon>
        <taxon>Metazoa</taxon>
        <taxon>Ecdysozoa</taxon>
        <taxon>Arthropoda</taxon>
        <taxon>Chelicerata</taxon>
        <taxon>Arachnida</taxon>
        <taxon>Araneae</taxon>
        <taxon>Araneomorphae</taxon>
        <taxon>Entelegynae</taxon>
        <taxon>Araneoidea</taxon>
        <taxon>Nephilidae</taxon>
        <taxon>Trichonephila</taxon>
    </lineage>
</organism>
<sequence length="79" mass="9054">MRARVCSAHSSIRDHWALSVIDYNRSEDLIPISVPNKRSSSKDVEIDTPVDKKSRFCCKGGAGGRRQRRVELFRSCYRV</sequence>
<evidence type="ECO:0000313" key="1">
    <source>
        <dbReference type="EMBL" id="GFY21894.1"/>
    </source>
</evidence>
<name>A0A8X6VT27_TRICX</name>